<organism evidence="2 3">
    <name type="scientific">Petromyzon marinus</name>
    <name type="common">Sea lamprey</name>
    <dbReference type="NCBI Taxonomy" id="7757"/>
    <lineage>
        <taxon>Eukaryota</taxon>
        <taxon>Metazoa</taxon>
        <taxon>Chordata</taxon>
        <taxon>Craniata</taxon>
        <taxon>Vertebrata</taxon>
        <taxon>Cyclostomata</taxon>
        <taxon>Hyperoartia</taxon>
        <taxon>Petromyzontiformes</taxon>
        <taxon>Petromyzontidae</taxon>
        <taxon>Petromyzon</taxon>
    </lineage>
</organism>
<gene>
    <name evidence="3" type="primary">LOC116940255</name>
</gene>
<keyword evidence="2" id="KW-1185">Reference proteome</keyword>
<evidence type="ECO:0000313" key="3">
    <source>
        <dbReference type="RefSeq" id="XP_032805664.1"/>
    </source>
</evidence>
<evidence type="ECO:0000313" key="2">
    <source>
        <dbReference type="Proteomes" id="UP001318040"/>
    </source>
</evidence>
<feature type="compositionally biased region" description="Basic and acidic residues" evidence="1">
    <location>
        <begin position="547"/>
        <end position="556"/>
    </location>
</feature>
<evidence type="ECO:0000256" key="1">
    <source>
        <dbReference type="SAM" id="MobiDB-lite"/>
    </source>
</evidence>
<proteinExistence type="predicted"/>
<dbReference type="AlphaFoldDB" id="A0AAJ7SUV2"/>
<feature type="compositionally biased region" description="Polar residues" evidence="1">
    <location>
        <begin position="781"/>
        <end position="790"/>
    </location>
</feature>
<feature type="region of interest" description="Disordered" evidence="1">
    <location>
        <begin position="465"/>
        <end position="488"/>
    </location>
</feature>
<feature type="compositionally biased region" description="Polar residues" evidence="1">
    <location>
        <begin position="44"/>
        <end position="59"/>
    </location>
</feature>
<feature type="compositionally biased region" description="Basic and acidic residues" evidence="1">
    <location>
        <begin position="156"/>
        <end position="166"/>
    </location>
</feature>
<reference evidence="3" key="1">
    <citation type="submission" date="2025-08" db="UniProtKB">
        <authorList>
            <consortium name="RefSeq"/>
        </authorList>
    </citation>
    <scope>IDENTIFICATION</scope>
    <source>
        <tissue evidence="3">Sperm</tissue>
    </source>
</reference>
<dbReference type="RefSeq" id="XP_032805664.1">
    <property type="nucleotide sequence ID" value="XM_032949773.1"/>
</dbReference>
<feature type="region of interest" description="Disordered" evidence="1">
    <location>
        <begin position="32"/>
        <end position="110"/>
    </location>
</feature>
<feature type="compositionally biased region" description="Polar residues" evidence="1">
    <location>
        <begin position="199"/>
        <end position="215"/>
    </location>
</feature>
<protein>
    <submittedName>
        <fullName evidence="3">Uncharacterized protein LOC116940255 isoform X2</fullName>
    </submittedName>
</protein>
<sequence>MVLHLQNDFQLQDKERTTENVTLKKITEFNQSLSETSTNRRRQMGNSASIHNDSPIKQLSGSGSQSSGIATDESGTMDSSPLNSDAELSTPEISQKSQEPPVNSGKDNSAIQNHFPLNCCWDAGSPRASLVGADILKVDDDDAGGGGGTLQSPALKQDDPLDKEGNGKILSKNMSRDSGLVPSDNEKSPCSPHKPLNGRSASLDSGNALTPTRTLNAGLPQWPSSPPSKMIQGKSKSCFDLGCNLRKSDLALSPTNVQFAGLTKSCSSVHATSLAVLPKDTIIPAISDNDVHGKHHSDQSLALSAKSGVVSASMFHNCSRTAVSTNSVLPPSQAKCPPRSMSSQALNVNGSTVACKPRELHQHTLPRTHPRTSNHLLLCGRPLNSEVSEKSSTPDIHNRNLTNTSSNCTETSPTLVEGCPDALPKEPACPPVTTASNMSSKHLIMEALNRATLRHCSTASLVTSSTKVDDCPSSPTHQEHKPDGEQGGCCDITNGKVASLADYNPSNDIIQDAAVPPKQESVALQQRGPLPRVMDDPVDVVAPTGTSKEKTMEKQPSEVLQDNYEAIIQDWEEYLQNALPQTNQDVTDNSAKQPCEQAAAAAAAGTGFVQLLEMVRFLECISRVYDERARSGDFRAQQLAGQAVPGTKKATELAHTKVFGAQDPQNRIAKMKTLPMAQELVSGLSRATVARDDSTQCQQQQQQANAVAAGAIPKRRHHTLWPASAKRHSDPNLRPLHLEPSYAGMQPDDCIDGAMTLNRHHSRAPWKSLRALFKRSKAVKQSHSGDSTYSRSEEVDDIKETEEFSGS</sequence>
<dbReference type="Proteomes" id="UP001318040">
    <property type="component" value="Chromosome 8"/>
</dbReference>
<feature type="compositionally biased region" description="Polar residues" evidence="1">
    <location>
        <begin position="390"/>
        <end position="413"/>
    </location>
</feature>
<feature type="compositionally biased region" description="Polar residues" evidence="1">
    <location>
        <begin position="73"/>
        <end position="110"/>
    </location>
</feature>
<feature type="region of interest" description="Disordered" evidence="1">
    <location>
        <begin position="776"/>
        <end position="807"/>
    </location>
</feature>
<feature type="region of interest" description="Disordered" evidence="1">
    <location>
        <begin position="142"/>
        <end position="231"/>
    </location>
</feature>
<accession>A0AAJ7SUV2</accession>
<feature type="region of interest" description="Disordered" evidence="1">
    <location>
        <begin position="530"/>
        <end position="557"/>
    </location>
</feature>
<name>A0AAJ7SUV2_PETMA</name>
<feature type="region of interest" description="Disordered" evidence="1">
    <location>
        <begin position="385"/>
        <end position="413"/>
    </location>
</feature>